<dbReference type="GO" id="GO:0062129">
    <property type="term" value="C:chitin-based extracellular matrix"/>
    <property type="evidence" value="ECO:0007669"/>
    <property type="project" value="TreeGrafter"/>
</dbReference>
<organism evidence="6">
    <name type="scientific">Locusta migratoria</name>
    <name type="common">Migratory locust</name>
    <dbReference type="NCBI Taxonomy" id="7004"/>
    <lineage>
        <taxon>Eukaryota</taxon>
        <taxon>Metazoa</taxon>
        <taxon>Ecdysozoa</taxon>
        <taxon>Arthropoda</taxon>
        <taxon>Hexapoda</taxon>
        <taxon>Insecta</taxon>
        <taxon>Pterygota</taxon>
        <taxon>Neoptera</taxon>
        <taxon>Polyneoptera</taxon>
        <taxon>Orthoptera</taxon>
        <taxon>Caelifera</taxon>
        <taxon>Acrididea</taxon>
        <taxon>Acridomorpha</taxon>
        <taxon>Acridoidea</taxon>
        <taxon>Acrididae</taxon>
        <taxon>Oedipodinae</taxon>
        <taxon>Locusta</taxon>
    </lineage>
</organism>
<evidence type="ECO:0000256" key="1">
    <source>
        <dbReference type="ARBA" id="ARBA00022460"/>
    </source>
</evidence>
<name>A0A222NTA5_LOCMI</name>
<accession>A0A222NTA5</accession>
<proteinExistence type="evidence at transcript level"/>
<feature type="signal peptide" evidence="5">
    <location>
        <begin position="1"/>
        <end position="18"/>
    </location>
</feature>
<dbReference type="PROSITE" id="PS00233">
    <property type="entry name" value="CHIT_BIND_RR_1"/>
    <property type="match status" value="1"/>
</dbReference>
<dbReference type="InterPro" id="IPR000618">
    <property type="entry name" value="Insect_cuticle"/>
</dbReference>
<feature type="region of interest" description="Disordered" evidence="4">
    <location>
        <begin position="35"/>
        <end position="64"/>
    </location>
</feature>
<evidence type="ECO:0000256" key="2">
    <source>
        <dbReference type="ARBA" id="ARBA00023283"/>
    </source>
</evidence>
<dbReference type="PANTHER" id="PTHR10380:SF238">
    <property type="entry name" value="CUTICULAR PROTEIN 65EA-RELATED"/>
    <property type="match status" value="1"/>
</dbReference>
<dbReference type="EMBL" id="KX503035">
    <property type="protein sequence ID" value="ASQ42721.1"/>
    <property type="molecule type" value="mRNA"/>
</dbReference>
<evidence type="ECO:0000313" key="6">
    <source>
        <dbReference type="EMBL" id="ASQ42721.1"/>
    </source>
</evidence>
<dbReference type="Pfam" id="PF00379">
    <property type="entry name" value="Chitin_bind_4"/>
    <property type="match status" value="1"/>
</dbReference>
<dbReference type="AlphaFoldDB" id="A0A222NTA5"/>
<dbReference type="PRINTS" id="PR00947">
    <property type="entry name" value="CUTICLE"/>
</dbReference>
<keyword evidence="5" id="KW-0732">Signal</keyword>
<feature type="compositionally biased region" description="Pro residues" evidence="4">
    <location>
        <begin position="46"/>
        <end position="64"/>
    </location>
</feature>
<evidence type="ECO:0000256" key="3">
    <source>
        <dbReference type="PROSITE-ProRule" id="PRU00497"/>
    </source>
</evidence>
<gene>
    <name evidence="6" type="primary">Abd-1</name>
</gene>
<sequence>MNTLVLVALTALCGAAVARPQVPVFDPFPKYNPIDLRIPRPSATPTRPPPPPPPPRPVVQPQPVPQPAIVPVRTIPQTSNEGHWIIIKQAKDQGNDGSYRWNYETENGIAAEETGALKAIGPNEDGTAAQGFYSYTAPDGTPIRVTYTADENGFQAQGDHFPVAPPIPEAIQRALAWNAAHPEEEVETPARRV</sequence>
<protein>
    <submittedName>
        <fullName evidence="6">Endocuticle structural glycoprotein Abd-1</fullName>
    </submittedName>
</protein>
<keyword evidence="1 3" id="KW-0193">Cuticle</keyword>
<evidence type="ECO:0000256" key="4">
    <source>
        <dbReference type="SAM" id="MobiDB-lite"/>
    </source>
</evidence>
<dbReference type="InterPro" id="IPR050468">
    <property type="entry name" value="Cuticle_Struct_Prot"/>
</dbReference>
<feature type="chain" id="PRO_5013302054" evidence="5">
    <location>
        <begin position="19"/>
        <end position="193"/>
    </location>
</feature>
<dbReference type="PROSITE" id="PS51155">
    <property type="entry name" value="CHIT_BIND_RR_2"/>
    <property type="match status" value="1"/>
</dbReference>
<reference evidence="6" key="1">
    <citation type="submission" date="2016-07" db="EMBL/GenBank/DDBJ databases">
        <title>Identification and characterization of cuticle protein genes based on the Locusta migratoria transcriptome.</title>
        <authorList>
            <person name="Zhao X."/>
            <person name="Zhang J."/>
            <person name="Ma E."/>
        </authorList>
    </citation>
    <scope>NUCLEOTIDE SEQUENCE</scope>
</reference>
<keyword evidence="2" id="KW-0873">Pyrrolidone carboxylic acid</keyword>
<dbReference type="PANTHER" id="PTHR10380">
    <property type="entry name" value="CUTICLE PROTEIN"/>
    <property type="match status" value="1"/>
</dbReference>
<dbReference type="GO" id="GO:0008010">
    <property type="term" value="F:structural constituent of chitin-based larval cuticle"/>
    <property type="evidence" value="ECO:0007669"/>
    <property type="project" value="TreeGrafter"/>
</dbReference>
<evidence type="ECO:0000256" key="5">
    <source>
        <dbReference type="SAM" id="SignalP"/>
    </source>
</evidence>
<dbReference type="InterPro" id="IPR031311">
    <property type="entry name" value="CHIT_BIND_RR_consensus"/>
</dbReference>